<evidence type="ECO:0000313" key="1">
    <source>
        <dbReference type="EMBL" id="BAW26591.1"/>
    </source>
</evidence>
<proteinExistence type="predicted"/>
<dbReference type="RefSeq" id="WP_042919667.1">
    <property type="nucleotide sequence ID" value="NZ_AP015030.1"/>
</dbReference>
<keyword evidence="1" id="KW-0614">Plasmid</keyword>
<protein>
    <submittedName>
        <fullName evidence="1">Uncharacterized protein</fullName>
    </submittedName>
</protein>
<organism evidence="1 2">
    <name type="scientific">Pseudomonas putida</name>
    <name type="common">Arthrobacter siderocapsulatus</name>
    <dbReference type="NCBI Taxonomy" id="303"/>
    <lineage>
        <taxon>Bacteria</taxon>
        <taxon>Pseudomonadati</taxon>
        <taxon>Pseudomonadota</taxon>
        <taxon>Gammaproteobacteria</taxon>
        <taxon>Pseudomonadales</taxon>
        <taxon>Pseudomonadaceae</taxon>
        <taxon>Pseudomonas</taxon>
    </lineage>
</organism>
<sequence length="128" mass="13929">MSQYSIPVSITNLMHSWPEEQWDELTPAWATVLTDPESAAKIKAAYSASCIDGFAGIAAPLDNEDFKITFTSGEGEAVRVKAQFFTAVVTSLSMRIELFDTNMILEAGSNSKRTAGYIRLECSLAGLI</sequence>
<geneLocation type="plasmid" evidence="2">
    <name>pkf715a dna</name>
</geneLocation>
<dbReference type="AlphaFoldDB" id="A0A1L7NM75"/>
<evidence type="ECO:0000313" key="2">
    <source>
        <dbReference type="Proteomes" id="UP000218731"/>
    </source>
</evidence>
<dbReference type="EMBL" id="AP015030">
    <property type="protein sequence ID" value="BAW26591.1"/>
    <property type="molecule type" value="Genomic_DNA"/>
</dbReference>
<name>A0A1L7NM75_PSEPU</name>
<gene>
    <name evidence="1" type="ORF">KF715C_pA860</name>
</gene>
<dbReference type="Proteomes" id="UP000218731">
    <property type="component" value="Plasmid pKF715A"/>
</dbReference>
<accession>A0A1L7NM75</accession>
<reference evidence="1 2" key="1">
    <citation type="submission" date="2015-11" db="EMBL/GenBank/DDBJ databases">
        <title>Complete genome sequencing of a biphenyl-degrading bacterium, Pseudomonas putida KF715 (=NBRC110667).</title>
        <authorList>
            <person name="Suenaga H."/>
            <person name="Fujihara N."/>
            <person name="Watanabe T."/>
            <person name="Hirose J."/>
            <person name="Kimura N."/>
            <person name="Yamazoe A."/>
            <person name="Hosoyama A."/>
            <person name="Shimodaira J."/>
            <person name="Furukawa K."/>
        </authorList>
    </citation>
    <scope>NUCLEOTIDE SEQUENCE [LARGE SCALE GENOMIC DNA]</scope>
    <source>
        <strain evidence="1 2">KF715</strain>
        <plasmid evidence="2">Plasmid pkf715a dna</plasmid>
    </source>
</reference>